<dbReference type="InterPro" id="IPR036465">
    <property type="entry name" value="vWFA_dom_sf"/>
</dbReference>
<dbReference type="InterPro" id="IPR041628">
    <property type="entry name" value="ChlI/MoxR_AAA_lid"/>
</dbReference>
<evidence type="ECO:0000256" key="1">
    <source>
        <dbReference type="ARBA" id="ARBA00005799"/>
    </source>
</evidence>
<feature type="region of interest" description="Disordered" evidence="2">
    <location>
        <begin position="319"/>
        <end position="430"/>
    </location>
</feature>
<evidence type="ECO:0000313" key="5">
    <source>
        <dbReference type="Proteomes" id="UP001500603"/>
    </source>
</evidence>
<dbReference type="InterPro" id="IPR011704">
    <property type="entry name" value="ATPase_dyneun-rel_AAA"/>
</dbReference>
<feature type="compositionally biased region" description="Acidic residues" evidence="2">
    <location>
        <begin position="361"/>
        <end position="374"/>
    </location>
</feature>
<keyword evidence="5" id="KW-1185">Reference proteome</keyword>
<dbReference type="SMART" id="SM00327">
    <property type="entry name" value="VWA"/>
    <property type="match status" value="1"/>
</dbReference>
<sequence>MSESLSGSRERPAGEVGFPFSAVVGQQRLQLALILCAVHPGIGGVLVRGEKGTAKSTVVRALAHLLPPVVDETGARPARLVELPVGATEDRVVGSLDLERVLRDGEQAFRPGLLAQAHQGVLYVDEVNLLHDHLVDVLLDAAAMGRVHIERDGVSHSHAARFVLVGTMNPEEGELRPQLLDRFGLTVDVAASRDVDVRMSVVRRRLDFEADPTGFAASYGAADREVADRILLARDRVAEVGLDDVELRRIAALCASFDVDGMRGDLVVARTATAHAAWRGADQVTEEDVRVAAELALPHRRRRDPFDEPGISEDQLDDAMREAEEQVREQSGPEQDNGSAPTEPEAPEQGSSESDPRESASEPDGDGPDDDPDGPDSPPDGPGGSREGRSGAPASGSAKPPRWEVPGLGEGAPGRRSRAESRHGRVVRSHDDTTTGLHLLGTVFAAVPRQHERGRSTGPLRLAAEDLRGAYREGREGNLVIFAVDASGSMAARDRLAAVTGAVVTLLRDAYQRRDKVAVISVRGSEAELVLPPTSSVDIAVRRLSDLRTGGKTPLAAGLLRAREVVRRERMRDPRRRPMFVLLTDGRATGGVDPLPRARTAAALLARDAVTSMVIDCERGMIRLGLAAELARMLNGECHQLAELTGTSIADTVRAANISRAA</sequence>
<dbReference type="Pfam" id="PF13519">
    <property type="entry name" value="VWA_2"/>
    <property type="match status" value="1"/>
</dbReference>
<reference evidence="5" key="1">
    <citation type="journal article" date="2019" name="Int. J. Syst. Evol. Microbiol.">
        <title>The Global Catalogue of Microorganisms (GCM) 10K type strain sequencing project: providing services to taxonomists for standard genome sequencing and annotation.</title>
        <authorList>
            <consortium name="The Broad Institute Genomics Platform"/>
            <consortium name="The Broad Institute Genome Sequencing Center for Infectious Disease"/>
            <person name="Wu L."/>
            <person name="Ma J."/>
        </authorList>
    </citation>
    <scope>NUCLEOTIDE SEQUENCE [LARGE SCALE GENOMIC DNA]</scope>
    <source>
        <strain evidence="5">JCM 18298</strain>
    </source>
</reference>
<dbReference type="SUPFAM" id="SSF52540">
    <property type="entry name" value="P-loop containing nucleoside triphosphate hydrolases"/>
    <property type="match status" value="1"/>
</dbReference>
<dbReference type="InterPro" id="IPR003593">
    <property type="entry name" value="AAA+_ATPase"/>
</dbReference>
<dbReference type="Gene3D" id="3.40.50.410">
    <property type="entry name" value="von Willebrand factor, type A domain"/>
    <property type="match status" value="1"/>
</dbReference>
<dbReference type="RefSeq" id="WP_345496609.1">
    <property type="nucleotide sequence ID" value="NZ_BAABJM010000002.1"/>
</dbReference>
<dbReference type="InterPro" id="IPR041702">
    <property type="entry name" value="BchD/ChlD_VWA"/>
</dbReference>
<feature type="domain" description="VWFA" evidence="3">
    <location>
        <begin position="479"/>
        <end position="615"/>
    </location>
</feature>
<dbReference type="CDD" id="cd00009">
    <property type="entry name" value="AAA"/>
    <property type="match status" value="1"/>
</dbReference>
<accession>A0ABP9KCQ6</accession>
<dbReference type="Pfam" id="PF17863">
    <property type="entry name" value="AAA_lid_2"/>
    <property type="match status" value="1"/>
</dbReference>
<comment type="similarity">
    <text evidence="1">Belongs to the Mg-chelatase subunits D/I family.</text>
</comment>
<gene>
    <name evidence="4" type="ORF">GCM10023318_33330</name>
</gene>
<evidence type="ECO:0000259" key="3">
    <source>
        <dbReference type="PROSITE" id="PS50234"/>
    </source>
</evidence>
<dbReference type="Proteomes" id="UP001500603">
    <property type="component" value="Unassembled WGS sequence"/>
</dbReference>
<dbReference type="InterPro" id="IPR052989">
    <property type="entry name" value="Mg-chelatase_DI-like"/>
</dbReference>
<feature type="compositionally biased region" description="Basic and acidic residues" evidence="2">
    <location>
        <begin position="319"/>
        <end position="328"/>
    </location>
</feature>
<dbReference type="PROSITE" id="PS50234">
    <property type="entry name" value="VWFA"/>
    <property type="match status" value="1"/>
</dbReference>
<evidence type="ECO:0000256" key="2">
    <source>
        <dbReference type="SAM" id="MobiDB-lite"/>
    </source>
</evidence>
<evidence type="ECO:0000313" key="4">
    <source>
        <dbReference type="EMBL" id="GAA5056201.1"/>
    </source>
</evidence>
<dbReference type="SMART" id="SM00382">
    <property type="entry name" value="AAA"/>
    <property type="match status" value="1"/>
</dbReference>
<dbReference type="Pfam" id="PF07728">
    <property type="entry name" value="AAA_5"/>
    <property type="match status" value="1"/>
</dbReference>
<name>A0ABP9KCQ6_9NOCA</name>
<dbReference type="PANTHER" id="PTHR35023:SF1">
    <property type="entry name" value="MG-PROTOPORPHYRIN IX CHELATASE"/>
    <property type="match status" value="1"/>
</dbReference>
<dbReference type="InterPro" id="IPR002035">
    <property type="entry name" value="VWF_A"/>
</dbReference>
<comment type="caution">
    <text evidence="4">The sequence shown here is derived from an EMBL/GenBank/DDBJ whole genome shotgun (WGS) entry which is preliminary data.</text>
</comment>
<dbReference type="Gene3D" id="1.10.8.80">
    <property type="entry name" value="Magnesium chelatase subunit I, C-Terminal domain"/>
    <property type="match status" value="1"/>
</dbReference>
<dbReference type="EMBL" id="BAABJM010000002">
    <property type="protein sequence ID" value="GAA5056201.1"/>
    <property type="molecule type" value="Genomic_DNA"/>
</dbReference>
<proteinExistence type="inferred from homology"/>
<protein>
    <submittedName>
        <fullName evidence="4">Magnesium chelatase subunit D family protein</fullName>
    </submittedName>
</protein>
<feature type="compositionally biased region" description="Basic and acidic residues" evidence="2">
    <location>
        <begin position="417"/>
        <end position="430"/>
    </location>
</feature>
<dbReference type="PANTHER" id="PTHR35023">
    <property type="entry name" value="CHELATASE-RELATED"/>
    <property type="match status" value="1"/>
</dbReference>
<organism evidence="4 5">
    <name type="scientific">Nocardia callitridis</name>
    <dbReference type="NCBI Taxonomy" id="648753"/>
    <lineage>
        <taxon>Bacteria</taxon>
        <taxon>Bacillati</taxon>
        <taxon>Actinomycetota</taxon>
        <taxon>Actinomycetes</taxon>
        <taxon>Mycobacteriales</taxon>
        <taxon>Nocardiaceae</taxon>
        <taxon>Nocardia</taxon>
    </lineage>
</organism>
<dbReference type="InterPro" id="IPR027417">
    <property type="entry name" value="P-loop_NTPase"/>
</dbReference>
<dbReference type="SUPFAM" id="SSF53300">
    <property type="entry name" value="vWA-like"/>
    <property type="match status" value="1"/>
</dbReference>
<dbReference type="CDD" id="cd01451">
    <property type="entry name" value="vWA_Magnesium_chelatase"/>
    <property type="match status" value="1"/>
</dbReference>
<dbReference type="Gene3D" id="3.40.50.300">
    <property type="entry name" value="P-loop containing nucleotide triphosphate hydrolases"/>
    <property type="match status" value="1"/>
</dbReference>